<evidence type="ECO:0000313" key="4">
    <source>
        <dbReference type="Proteomes" id="UP000284403"/>
    </source>
</evidence>
<comment type="caution">
    <text evidence="3">The sequence shown here is derived from an EMBL/GenBank/DDBJ whole genome shotgun (WGS) entry which is preliminary data.</text>
</comment>
<dbReference type="RefSeq" id="XP_029223935.1">
    <property type="nucleotide sequence ID" value="XM_029375943.1"/>
</dbReference>
<evidence type="ECO:0000256" key="2">
    <source>
        <dbReference type="SAM" id="Phobius"/>
    </source>
</evidence>
<dbReference type="GeneID" id="40322728"/>
<gene>
    <name evidence="3" type="ORF">Tco025E_09117</name>
</gene>
<proteinExistence type="predicted"/>
<evidence type="ECO:0000256" key="1">
    <source>
        <dbReference type="SAM" id="MobiDB-lite"/>
    </source>
</evidence>
<sequence>NGGPDAPDLFDAAAGGTYFPASAREYFLTQRPCAAQSAFFRPRRPRGPRKAMGRFVVSPTCASCVAHAPSLPAVKRAAHPSTRTGSGSVTPEGSFTGRLLHSSTAAPRHARKPVCQTPNHQSCAPKCCGPCDLSDGAGPEETTRPRPLDSRPRRLGGRCFANADVRWQNGVDREGCGCGAWGSAGARGSDKEWGARCGGELCGTSRGFSRLLAAAWIRWRPVPDRAWTSFSGWRVACEVVFSNARAVIFATGRGLERRDACGARRWCRVRYVRRPPSLYTVDIGFVCFVPFGVLGGTWARFWRDTL</sequence>
<feature type="compositionally biased region" description="Polar residues" evidence="1">
    <location>
        <begin position="81"/>
        <end position="93"/>
    </location>
</feature>
<accession>A0A3R7JYK7</accession>
<dbReference type="AlphaFoldDB" id="A0A3R7JYK7"/>
<name>A0A3R7JYK7_9TRYP</name>
<keyword evidence="2" id="KW-1133">Transmembrane helix</keyword>
<protein>
    <submittedName>
        <fullName evidence="3">Uncharacterized protein</fullName>
    </submittedName>
</protein>
<evidence type="ECO:0000313" key="3">
    <source>
        <dbReference type="EMBL" id="RNE98937.1"/>
    </source>
</evidence>
<keyword evidence="2" id="KW-0472">Membrane</keyword>
<reference evidence="3 4" key="1">
    <citation type="journal article" date="2018" name="BMC Genomics">
        <title>Genomic comparison of Trypanosoma conorhini and Trypanosoma rangeli to Trypanosoma cruzi strains of high and low virulence.</title>
        <authorList>
            <person name="Bradwell K.R."/>
            <person name="Koparde V.N."/>
            <person name="Matveyev A.V."/>
            <person name="Serrano M.G."/>
            <person name="Alves J.M."/>
            <person name="Parikh H."/>
            <person name="Huang B."/>
            <person name="Lee V."/>
            <person name="Espinosa-Alvarez O."/>
            <person name="Ortiz P.A."/>
            <person name="Costa-Martins A.G."/>
            <person name="Teixeira M.M."/>
            <person name="Buck G.A."/>
        </authorList>
    </citation>
    <scope>NUCLEOTIDE SEQUENCE [LARGE SCALE GENOMIC DNA]</scope>
    <source>
        <strain evidence="3 4">025E</strain>
    </source>
</reference>
<organism evidence="3 4">
    <name type="scientific">Trypanosoma conorhini</name>
    <dbReference type="NCBI Taxonomy" id="83891"/>
    <lineage>
        <taxon>Eukaryota</taxon>
        <taxon>Discoba</taxon>
        <taxon>Euglenozoa</taxon>
        <taxon>Kinetoplastea</taxon>
        <taxon>Metakinetoplastina</taxon>
        <taxon>Trypanosomatida</taxon>
        <taxon>Trypanosomatidae</taxon>
        <taxon>Trypanosoma</taxon>
    </lineage>
</organism>
<keyword evidence="4" id="KW-1185">Reference proteome</keyword>
<keyword evidence="2" id="KW-0812">Transmembrane</keyword>
<feature type="non-terminal residue" evidence="3">
    <location>
        <position position="1"/>
    </location>
</feature>
<dbReference type="EMBL" id="MKKU01000994">
    <property type="protein sequence ID" value="RNE98937.1"/>
    <property type="molecule type" value="Genomic_DNA"/>
</dbReference>
<feature type="transmembrane region" description="Helical" evidence="2">
    <location>
        <begin position="278"/>
        <end position="299"/>
    </location>
</feature>
<dbReference type="Proteomes" id="UP000284403">
    <property type="component" value="Unassembled WGS sequence"/>
</dbReference>
<feature type="region of interest" description="Disordered" evidence="1">
    <location>
        <begin position="75"/>
        <end position="98"/>
    </location>
</feature>